<dbReference type="AlphaFoldDB" id="A0AAD0SRW2"/>
<keyword evidence="1" id="KW-1133">Transmembrane helix</keyword>
<feature type="transmembrane region" description="Helical" evidence="1">
    <location>
        <begin position="43"/>
        <end position="62"/>
    </location>
</feature>
<evidence type="ECO:0000313" key="2">
    <source>
        <dbReference type="EMBL" id="AXX90250.1"/>
    </source>
</evidence>
<gene>
    <name evidence="2" type="ORF">ASUIS_1783</name>
</gene>
<evidence type="ECO:0000256" key="1">
    <source>
        <dbReference type="SAM" id="Phobius"/>
    </source>
</evidence>
<keyword evidence="1" id="KW-0472">Membrane</keyword>
<organism evidence="2 3">
    <name type="scientific">Arcobacter suis CECT 7833</name>
    <dbReference type="NCBI Taxonomy" id="663365"/>
    <lineage>
        <taxon>Bacteria</taxon>
        <taxon>Pseudomonadati</taxon>
        <taxon>Campylobacterota</taxon>
        <taxon>Epsilonproteobacteria</taxon>
        <taxon>Campylobacterales</taxon>
        <taxon>Arcobacteraceae</taxon>
        <taxon>Arcobacter</taxon>
    </lineage>
</organism>
<keyword evidence="3" id="KW-1185">Reference proteome</keyword>
<reference evidence="2 3" key="1">
    <citation type="submission" date="2018-08" db="EMBL/GenBank/DDBJ databases">
        <title>Complete genome of the Arcobacter suis type strain LMG 26152.</title>
        <authorList>
            <person name="Miller W.G."/>
            <person name="Yee E."/>
            <person name="Bono J.L."/>
        </authorList>
    </citation>
    <scope>NUCLEOTIDE SEQUENCE [LARGE SCALE GENOMIC DNA]</scope>
    <source>
        <strain evidence="2 3">CECT 7833</strain>
    </source>
</reference>
<feature type="transmembrane region" description="Helical" evidence="1">
    <location>
        <begin position="12"/>
        <end position="37"/>
    </location>
</feature>
<evidence type="ECO:0000313" key="3">
    <source>
        <dbReference type="Proteomes" id="UP000263040"/>
    </source>
</evidence>
<dbReference type="Proteomes" id="UP000263040">
    <property type="component" value="Chromosome"/>
</dbReference>
<name>A0AAD0SRW2_9BACT</name>
<dbReference type="KEGG" id="asui:ASUIS_1783"/>
<accession>A0AAD0SRW2</accession>
<sequence>MKKITSYMIPSEYMVMFLRTFAFILLIVVIVLVTNNWEKNNNLVGALGILVSALLASYSVILNIDINIKMKNVEHSNKVRSVFFQLCLIKMKLISLKNEEGNEKISYLDYDRFIETLFEINNSLSKISTQDLVSIMHNKILQDLHFLQLNLALYSNSFTAMTKNTKRPDKYIDGNVVPNPLKILKLDDSIKLITNILIYLKKGYEKEFPEYKSIEMCAEYKDKI</sequence>
<proteinExistence type="predicted"/>
<dbReference type="RefSeq" id="WP_118886764.1">
    <property type="nucleotide sequence ID" value="NZ_CP032100.1"/>
</dbReference>
<protein>
    <submittedName>
        <fullName evidence="2">Membrane protein</fullName>
    </submittedName>
</protein>
<dbReference type="EMBL" id="CP032100">
    <property type="protein sequence ID" value="AXX90250.1"/>
    <property type="molecule type" value="Genomic_DNA"/>
</dbReference>
<keyword evidence="1" id="KW-0812">Transmembrane</keyword>